<evidence type="ECO:0000256" key="2">
    <source>
        <dbReference type="ARBA" id="ARBA00022630"/>
    </source>
</evidence>
<dbReference type="PANTHER" id="PTHR43567:SF1">
    <property type="entry name" value="FLAVOREDOXIN"/>
    <property type="match status" value="1"/>
</dbReference>
<protein>
    <submittedName>
        <fullName evidence="5">Flavin reductase family protein</fullName>
    </submittedName>
</protein>
<comment type="cofactor">
    <cofactor evidence="1">
        <name>FMN</name>
        <dbReference type="ChEBI" id="CHEBI:58210"/>
    </cofactor>
</comment>
<dbReference type="EMBL" id="RPDH01000003">
    <property type="protein sequence ID" value="RPE05950.1"/>
    <property type="molecule type" value="Genomic_DNA"/>
</dbReference>
<name>A0A3N4PQF1_9BACT</name>
<keyword evidence="2" id="KW-0285">Flavoprotein</keyword>
<dbReference type="RefSeq" id="WP_123849599.1">
    <property type="nucleotide sequence ID" value="NZ_RPDH01000003.1"/>
</dbReference>
<evidence type="ECO:0000256" key="1">
    <source>
        <dbReference type="ARBA" id="ARBA00001917"/>
    </source>
</evidence>
<dbReference type="InterPro" id="IPR052174">
    <property type="entry name" value="Flavoredoxin"/>
</dbReference>
<evidence type="ECO:0000313" key="5">
    <source>
        <dbReference type="EMBL" id="RPE05950.1"/>
    </source>
</evidence>
<evidence type="ECO:0000313" key="6">
    <source>
        <dbReference type="Proteomes" id="UP000278351"/>
    </source>
</evidence>
<sequence length="186" mass="20914">MKRPYKKADLPVSDIRRFLEPGPVVLVSSHYKGKNNIMTMGWHTVLEFSPSLIGCMITAANHSFGMIRQSGECVINIPTADMIGTIIGIGNTHGTRVNKFRKFGLTAEPAATVKAPRIKECYANFECRLADRKMLDDYNFFILEVLKAQAATYPRYPKTVHYRGNGVFMISGKHVAFPEKFKRGNL</sequence>
<dbReference type="Gene3D" id="2.30.110.10">
    <property type="entry name" value="Electron Transport, Fmn-binding Protein, Chain A"/>
    <property type="match status" value="1"/>
</dbReference>
<keyword evidence="6" id="KW-1185">Reference proteome</keyword>
<dbReference type="PANTHER" id="PTHR43567">
    <property type="entry name" value="FLAVOREDOXIN-RELATED-RELATED"/>
    <property type="match status" value="1"/>
</dbReference>
<dbReference type="GO" id="GO:0010181">
    <property type="term" value="F:FMN binding"/>
    <property type="evidence" value="ECO:0007669"/>
    <property type="project" value="InterPro"/>
</dbReference>
<organism evidence="5 6">
    <name type="scientific">Chitinophaga lutea</name>
    <dbReference type="NCBI Taxonomy" id="2488634"/>
    <lineage>
        <taxon>Bacteria</taxon>
        <taxon>Pseudomonadati</taxon>
        <taxon>Bacteroidota</taxon>
        <taxon>Chitinophagia</taxon>
        <taxon>Chitinophagales</taxon>
        <taxon>Chitinophagaceae</taxon>
        <taxon>Chitinophaga</taxon>
    </lineage>
</organism>
<comment type="caution">
    <text evidence="5">The sequence shown here is derived from an EMBL/GenBank/DDBJ whole genome shotgun (WGS) entry which is preliminary data.</text>
</comment>
<dbReference type="AlphaFoldDB" id="A0A3N4PQF1"/>
<dbReference type="GO" id="GO:0016646">
    <property type="term" value="F:oxidoreductase activity, acting on the CH-NH group of donors, NAD or NADP as acceptor"/>
    <property type="evidence" value="ECO:0007669"/>
    <property type="project" value="UniProtKB-ARBA"/>
</dbReference>
<gene>
    <name evidence="5" type="ORF">EGT74_26730</name>
</gene>
<proteinExistence type="inferred from homology"/>
<dbReference type="OrthoDB" id="9792436at2"/>
<reference evidence="5 6" key="1">
    <citation type="submission" date="2018-11" db="EMBL/GenBank/DDBJ databases">
        <title>Chitinophaga lutea sp.nov., isolate from arsenic contaminated soil.</title>
        <authorList>
            <person name="Zong Y."/>
        </authorList>
    </citation>
    <scope>NUCLEOTIDE SEQUENCE [LARGE SCALE GENOMIC DNA]</scope>
    <source>
        <strain evidence="5 6">ZY74</strain>
    </source>
</reference>
<feature type="domain" description="Flavin reductase like" evidence="4">
    <location>
        <begin position="17"/>
        <end position="169"/>
    </location>
</feature>
<dbReference type="SUPFAM" id="SSF50475">
    <property type="entry name" value="FMN-binding split barrel"/>
    <property type="match status" value="1"/>
</dbReference>
<dbReference type="InterPro" id="IPR012349">
    <property type="entry name" value="Split_barrel_FMN-bd"/>
</dbReference>
<evidence type="ECO:0000256" key="3">
    <source>
        <dbReference type="ARBA" id="ARBA00038054"/>
    </source>
</evidence>
<dbReference type="Pfam" id="PF01613">
    <property type="entry name" value="Flavin_Reduct"/>
    <property type="match status" value="1"/>
</dbReference>
<evidence type="ECO:0000259" key="4">
    <source>
        <dbReference type="SMART" id="SM00903"/>
    </source>
</evidence>
<dbReference type="InterPro" id="IPR002563">
    <property type="entry name" value="Flavin_Rdtase-like_dom"/>
</dbReference>
<accession>A0A3N4PQF1</accession>
<dbReference type="Proteomes" id="UP000278351">
    <property type="component" value="Unassembled WGS sequence"/>
</dbReference>
<comment type="similarity">
    <text evidence="3">Belongs to the flavoredoxin family.</text>
</comment>
<dbReference type="SMART" id="SM00903">
    <property type="entry name" value="Flavin_Reduct"/>
    <property type="match status" value="1"/>
</dbReference>